<organism evidence="1 2">
    <name type="scientific">Trifolium pratense</name>
    <name type="common">Red clover</name>
    <dbReference type="NCBI Taxonomy" id="57577"/>
    <lineage>
        <taxon>Eukaryota</taxon>
        <taxon>Viridiplantae</taxon>
        <taxon>Streptophyta</taxon>
        <taxon>Embryophyta</taxon>
        <taxon>Tracheophyta</taxon>
        <taxon>Spermatophyta</taxon>
        <taxon>Magnoliopsida</taxon>
        <taxon>eudicotyledons</taxon>
        <taxon>Gunneridae</taxon>
        <taxon>Pentapetalae</taxon>
        <taxon>rosids</taxon>
        <taxon>fabids</taxon>
        <taxon>Fabales</taxon>
        <taxon>Fabaceae</taxon>
        <taxon>Papilionoideae</taxon>
        <taxon>50 kb inversion clade</taxon>
        <taxon>NPAAA clade</taxon>
        <taxon>Hologalegina</taxon>
        <taxon>IRL clade</taxon>
        <taxon>Trifolieae</taxon>
        <taxon>Trifolium</taxon>
    </lineage>
</organism>
<sequence>MARLSSSREGLVWKLEWRDVLTQEEELDLLKLKELMLDINLNLNCADRWRWIPGSA</sequence>
<name>A0A2K3KFY5_TRIPR</name>
<feature type="non-terminal residue" evidence="1">
    <location>
        <position position="56"/>
    </location>
</feature>
<protein>
    <submittedName>
        <fullName evidence="1">Uncharacterized protein</fullName>
    </submittedName>
</protein>
<proteinExistence type="predicted"/>
<reference evidence="1 2" key="1">
    <citation type="journal article" date="2014" name="Am. J. Bot.">
        <title>Genome assembly and annotation for red clover (Trifolium pratense; Fabaceae).</title>
        <authorList>
            <person name="Istvanek J."/>
            <person name="Jaros M."/>
            <person name="Krenek A."/>
            <person name="Repkova J."/>
        </authorList>
    </citation>
    <scope>NUCLEOTIDE SEQUENCE [LARGE SCALE GENOMIC DNA]</scope>
    <source>
        <strain evidence="2">cv. Tatra</strain>
        <tissue evidence="1">Young leaves</tissue>
    </source>
</reference>
<dbReference type="Proteomes" id="UP000236291">
    <property type="component" value="Unassembled WGS sequence"/>
</dbReference>
<reference evidence="1 2" key="2">
    <citation type="journal article" date="2017" name="Front. Plant Sci.">
        <title>Gene Classification and Mining of Molecular Markers Useful in Red Clover (Trifolium pratense) Breeding.</title>
        <authorList>
            <person name="Istvanek J."/>
            <person name="Dluhosova J."/>
            <person name="Dluhos P."/>
            <person name="Patkova L."/>
            <person name="Nedelnik J."/>
            <person name="Repkova J."/>
        </authorList>
    </citation>
    <scope>NUCLEOTIDE SEQUENCE [LARGE SCALE GENOMIC DNA]</scope>
    <source>
        <strain evidence="2">cv. Tatra</strain>
        <tissue evidence="1">Young leaves</tissue>
    </source>
</reference>
<accession>A0A2K3KFY5</accession>
<evidence type="ECO:0000313" key="1">
    <source>
        <dbReference type="EMBL" id="PNX65201.1"/>
    </source>
</evidence>
<dbReference type="AlphaFoldDB" id="A0A2K3KFY5"/>
<gene>
    <name evidence="1" type="ORF">L195_g054422</name>
</gene>
<comment type="caution">
    <text evidence="1">The sequence shown here is derived from an EMBL/GenBank/DDBJ whole genome shotgun (WGS) entry which is preliminary data.</text>
</comment>
<evidence type="ECO:0000313" key="2">
    <source>
        <dbReference type="Proteomes" id="UP000236291"/>
    </source>
</evidence>
<dbReference type="EMBL" id="ASHM01095092">
    <property type="protein sequence ID" value="PNX65201.1"/>
    <property type="molecule type" value="Genomic_DNA"/>
</dbReference>